<name>A0ABM1B5H0_LIMPO</name>
<keyword evidence="1" id="KW-1185">Reference proteome</keyword>
<reference evidence="2" key="1">
    <citation type="submission" date="2025-08" db="UniProtKB">
        <authorList>
            <consortium name="RefSeq"/>
        </authorList>
    </citation>
    <scope>IDENTIFICATION</scope>
    <source>
        <tissue evidence="2">Muscle</tissue>
    </source>
</reference>
<organism evidence="1 2">
    <name type="scientific">Limulus polyphemus</name>
    <name type="common">Atlantic horseshoe crab</name>
    <dbReference type="NCBI Taxonomy" id="6850"/>
    <lineage>
        <taxon>Eukaryota</taxon>
        <taxon>Metazoa</taxon>
        <taxon>Ecdysozoa</taxon>
        <taxon>Arthropoda</taxon>
        <taxon>Chelicerata</taxon>
        <taxon>Merostomata</taxon>
        <taxon>Xiphosura</taxon>
        <taxon>Limulidae</taxon>
        <taxon>Limulus</taxon>
    </lineage>
</organism>
<evidence type="ECO:0000313" key="1">
    <source>
        <dbReference type="Proteomes" id="UP000694941"/>
    </source>
</evidence>
<dbReference type="Proteomes" id="UP000694941">
    <property type="component" value="Unplaced"/>
</dbReference>
<accession>A0ABM1B5H0</accession>
<proteinExistence type="predicted"/>
<dbReference type="GeneID" id="106460081"/>
<evidence type="ECO:0000313" key="2">
    <source>
        <dbReference type="RefSeq" id="XP_013775217.1"/>
    </source>
</evidence>
<sequence length="207" mass="24064">MNYQNKKAEKHPPGIYRTHDPIQNLKIRVCLEKLAVSSVVKEAQLEEEGSGTKLQQLCLRKELEEDAIFKWQEKCFSQRELDKYCEERNLHTFLERKYHQQVLSLESSSNQKTASRLFTYVDADIVNELPKWEEPATTSHTDVPNFLAKKMQNLRLRQRFLPADKKKLQDVPCGSHVVVSSQASKDGHLLTAPTQRMWIMADIRPDD</sequence>
<feature type="non-terminal residue" evidence="2">
    <location>
        <position position="207"/>
    </location>
</feature>
<dbReference type="RefSeq" id="XP_013775217.1">
    <property type="nucleotide sequence ID" value="XM_013919763.1"/>
</dbReference>
<protein>
    <submittedName>
        <fullName evidence="2">Meckel syndrome type 1 protein homolog</fullName>
    </submittedName>
</protein>
<gene>
    <name evidence="2" type="primary">LOC106460081</name>
</gene>